<feature type="transmembrane region" description="Helical" evidence="2">
    <location>
        <begin position="150"/>
        <end position="171"/>
    </location>
</feature>
<name>A0AAD5RH49_9PEZI</name>
<keyword evidence="2" id="KW-0812">Transmembrane</keyword>
<dbReference type="EMBL" id="JAKWBI020000664">
    <property type="protein sequence ID" value="KAJ2893074.1"/>
    <property type="molecule type" value="Genomic_DNA"/>
</dbReference>
<evidence type="ECO:0000313" key="4">
    <source>
        <dbReference type="Proteomes" id="UP001201980"/>
    </source>
</evidence>
<sequence>MRAPQSQVQAQDFRSRLRHNLNVFLPKLALPLAILVGCSITAGTTYALVQRVQHLIAHAAVSSDPAKWMEEARTKAYEPCYFGCDDCSDPSSTYKACAKTATANISGVICDANLMWNWKDRYPLECLKVLGKDYQSDALQALKQRYRNQLAIVILTVLAGLVGAVVVYKSWNKIMRRRKQRAEEKKWMTKDWPKAFDAAPPERKEKDKSQSDGGVIEKDGAANTSRGRHANINVKAILASLLAFCSLGRTSAYPCAGHGPSFDQYFHNANRTLFGVVHGWLSNCYDVTSCSTRCSGGGAGSGSSCYTSCDTVTYSNVAPEKFVERVVPSVKACGFKAADAVEGDVDMRVANARIERKWWVMISVNGYNVTSTTDTDDAVLCLHDIGSA</sequence>
<proteinExistence type="predicted"/>
<reference evidence="3" key="1">
    <citation type="submission" date="2022-07" db="EMBL/GenBank/DDBJ databases">
        <title>Draft genome sequence of Zalerion maritima ATCC 34329, a (micro)plastics degrading marine fungus.</title>
        <authorList>
            <person name="Paco A."/>
            <person name="Goncalves M.F.M."/>
            <person name="Rocha-Santos T.A.P."/>
            <person name="Alves A."/>
        </authorList>
    </citation>
    <scope>NUCLEOTIDE SEQUENCE</scope>
    <source>
        <strain evidence="3">ATCC 34329</strain>
    </source>
</reference>
<comment type="caution">
    <text evidence="3">The sequence shown here is derived from an EMBL/GenBank/DDBJ whole genome shotgun (WGS) entry which is preliminary data.</text>
</comment>
<evidence type="ECO:0000313" key="3">
    <source>
        <dbReference type="EMBL" id="KAJ2893074.1"/>
    </source>
</evidence>
<accession>A0AAD5RH49</accession>
<feature type="compositionally biased region" description="Basic and acidic residues" evidence="1">
    <location>
        <begin position="197"/>
        <end position="220"/>
    </location>
</feature>
<feature type="region of interest" description="Disordered" evidence="1">
    <location>
        <begin position="197"/>
        <end position="222"/>
    </location>
</feature>
<evidence type="ECO:0000256" key="1">
    <source>
        <dbReference type="SAM" id="MobiDB-lite"/>
    </source>
</evidence>
<feature type="transmembrane region" description="Helical" evidence="2">
    <location>
        <begin position="28"/>
        <end position="49"/>
    </location>
</feature>
<dbReference type="AlphaFoldDB" id="A0AAD5RH49"/>
<protein>
    <submittedName>
        <fullName evidence="3">Uncharacterized protein</fullName>
    </submittedName>
</protein>
<keyword evidence="4" id="KW-1185">Reference proteome</keyword>
<dbReference type="Proteomes" id="UP001201980">
    <property type="component" value="Unassembled WGS sequence"/>
</dbReference>
<keyword evidence="2" id="KW-0472">Membrane</keyword>
<organism evidence="3 4">
    <name type="scientific">Zalerion maritima</name>
    <dbReference type="NCBI Taxonomy" id="339359"/>
    <lineage>
        <taxon>Eukaryota</taxon>
        <taxon>Fungi</taxon>
        <taxon>Dikarya</taxon>
        <taxon>Ascomycota</taxon>
        <taxon>Pezizomycotina</taxon>
        <taxon>Sordariomycetes</taxon>
        <taxon>Lulworthiomycetidae</taxon>
        <taxon>Lulworthiales</taxon>
        <taxon>Lulworthiaceae</taxon>
        <taxon>Zalerion</taxon>
    </lineage>
</organism>
<evidence type="ECO:0000256" key="2">
    <source>
        <dbReference type="SAM" id="Phobius"/>
    </source>
</evidence>
<keyword evidence="2" id="KW-1133">Transmembrane helix</keyword>
<gene>
    <name evidence="3" type="ORF">MKZ38_009070</name>
</gene>